<evidence type="ECO:0000313" key="3">
    <source>
        <dbReference type="EMBL" id="GGH86843.1"/>
    </source>
</evidence>
<dbReference type="SUPFAM" id="SSF56059">
    <property type="entry name" value="Glutathione synthetase ATP-binding domain-like"/>
    <property type="match status" value="1"/>
</dbReference>
<comment type="caution">
    <text evidence="3">The sequence shown here is derived from an EMBL/GenBank/DDBJ whole genome shotgun (WGS) entry which is preliminary data.</text>
</comment>
<dbReference type="Gene3D" id="3.30.470.20">
    <property type="entry name" value="ATP-grasp fold, B domain"/>
    <property type="match status" value="1"/>
</dbReference>
<dbReference type="PANTHER" id="PTHR23132">
    <property type="entry name" value="D-ALANINE--D-ALANINE LIGASE"/>
    <property type="match status" value="1"/>
</dbReference>
<dbReference type="Pfam" id="PF02655">
    <property type="entry name" value="ATP-grasp_3"/>
    <property type="match status" value="1"/>
</dbReference>
<dbReference type="Proteomes" id="UP000637774">
    <property type="component" value="Unassembled WGS sequence"/>
</dbReference>
<evidence type="ECO:0000256" key="1">
    <source>
        <dbReference type="PROSITE-ProRule" id="PRU00409"/>
    </source>
</evidence>
<evidence type="ECO:0000259" key="2">
    <source>
        <dbReference type="PROSITE" id="PS50975"/>
    </source>
</evidence>
<dbReference type="InterPro" id="IPR013815">
    <property type="entry name" value="ATP_grasp_subdomain_1"/>
</dbReference>
<keyword evidence="4" id="KW-1185">Reference proteome</keyword>
<dbReference type="RefSeq" id="WP_188562346.1">
    <property type="nucleotide sequence ID" value="NZ_BMGY01000021.1"/>
</dbReference>
<reference evidence="4" key="1">
    <citation type="journal article" date="2019" name="Int. J. Syst. Evol. Microbiol.">
        <title>The Global Catalogue of Microorganisms (GCM) 10K type strain sequencing project: providing services to taxonomists for standard genome sequencing and annotation.</title>
        <authorList>
            <consortium name="The Broad Institute Genomics Platform"/>
            <consortium name="The Broad Institute Genome Sequencing Center for Infectious Disease"/>
            <person name="Wu L."/>
            <person name="Ma J."/>
        </authorList>
    </citation>
    <scope>NUCLEOTIDE SEQUENCE [LARGE SCALE GENOMIC DNA]</scope>
    <source>
        <strain evidence="4">CGMCC 1.14966</strain>
    </source>
</reference>
<gene>
    <name evidence="3" type="ORF">GCM10011495_24370</name>
</gene>
<organism evidence="3 4">
    <name type="scientific">Hymenobacter frigidus</name>
    <dbReference type="NCBI Taxonomy" id="1524095"/>
    <lineage>
        <taxon>Bacteria</taxon>
        <taxon>Pseudomonadati</taxon>
        <taxon>Bacteroidota</taxon>
        <taxon>Cytophagia</taxon>
        <taxon>Cytophagales</taxon>
        <taxon>Hymenobacteraceae</taxon>
        <taxon>Hymenobacter</taxon>
    </lineage>
</organism>
<dbReference type="PANTHER" id="PTHR23132:SF23">
    <property type="entry name" value="D-ALANINE--D-ALANINE LIGASE B"/>
    <property type="match status" value="1"/>
</dbReference>
<dbReference type="PROSITE" id="PS50975">
    <property type="entry name" value="ATP_GRASP"/>
    <property type="match status" value="1"/>
</dbReference>
<dbReference type="EMBL" id="BMGY01000021">
    <property type="protein sequence ID" value="GGH86843.1"/>
    <property type="molecule type" value="Genomic_DNA"/>
</dbReference>
<dbReference type="Gene3D" id="3.30.1490.20">
    <property type="entry name" value="ATP-grasp fold, A domain"/>
    <property type="match status" value="1"/>
</dbReference>
<protein>
    <recommendedName>
        <fullName evidence="2">ATP-grasp domain-containing protein</fullName>
    </recommendedName>
</protein>
<feature type="domain" description="ATP-grasp" evidence="2">
    <location>
        <begin position="161"/>
        <end position="343"/>
    </location>
</feature>
<accession>A0ABQ2A9T3</accession>
<proteinExistence type="predicted"/>
<keyword evidence="1" id="KW-0067">ATP-binding</keyword>
<keyword evidence="1" id="KW-0547">Nucleotide-binding</keyword>
<dbReference type="InterPro" id="IPR003806">
    <property type="entry name" value="ATP-grasp_PylC-type"/>
</dbReference>
<evidence type="ECO:0000313" key="4">
    <source>
        <dbReference type="Proteomes" id="UP000637774"/>
    </source>
</evidence>
<dbReference type="InterPro" id="IPR011761">
    <property type="entry name" value="ATP-grasp"/>
</dbReference>
<name>A0ABQ2A9T3_9BACT</name>
<sequence length="406" mass="44370">MNPSSPQLLKFVGRQPVMAASPPLAPTAPRVAEPAPRSRAGRFTVLVLEGEYRLTGAVLFCLSRQPGLRVHLLTRDARSPYRFSSYVRATHAAPAGLPDAGLAAYAAEVALATGAEVLLPVDVPGMRFAIAQRPALETALRVLPLPTAAYYEIAADKGLLAAFMQYHRIPAPDTIVDIQTNLAAKLARFRFPVLLKPIDGAGGHGIVKYASAETLLAAVAALPASSRYIVQNCVPGYDIDCNVLYHNGRLVAHSIQKGLVPTAGEYAPTEAIEFVRNDAVLAVVDRLMRALHWNGVAHLDLRYDTRDHQIKVIEINTRFWLTVVGSALAARVNFPALACLVAAGRPVAPAPYALGRYIPFASFWKLRYGQRERRPGDIRFDLRDTSVRAFLSDPLTKLYRFFTDKD</sequence>